<proteinExistence type="inferred from homology"/>
<dbReference type="PIRSF" id="PIRSF037677">
    <property type="entry name" value="DNA_mis_repair_Msh6"/>
    <property type="match status" value="1"/>
</dbReference>
<dbReference type="CDD" id="cd03284">
    <property type="entry name" value="ABC_MutS1"/>
    <property type="match status" value="1"/>
</dbReference>
<dbReference type="SMART" id="SM00533">
    <property type="entry name" value="MUTSd"/>
    <property type="match status" value="1"/>
</dbReference>
<dbReference type="Gene3D" id="1.10.1420.10">
    <property type="match status" value="2"/>
</dbReference>
<dbReference type="FunFam" id="1.10.1420.10:FF:000001">
    <property type="entry name" value="DNA mismatch repair protein MutS"/>
    <property type="match status" value="1"/>
</dbReference>
<dbReference type="GO" id="GO:0003684">
    <property type="term" value="F:damaged DNA binding"/>
    <property type="evidence" value="ECO:0007669"/>
    <property type="project" value="UniProtKB-UniRule"/>
</dbReference>
<evidence type="ECO:0000256" key="8">
    <source>
        <dbReference type="ARBA" id="ARBA00024647"/>
    </source>
</evidence>
<dbReference type="InterPro" id="IPR036187">
    <property type="entry name" value="DNA_mismatch_repair_MutS_sf"/>
</dbReference>
<dbReference type="Pfam" id="PF01624">
    <property type="entry name" value="MutS_I"/>
    <property type="match status" value="1"/>
</dbReference>
<feature type="domain" description="DNA mismatch repair proteins mutS family" evidence="12">
    <location>
        <begin position="610"/>
        <end position="797"/>
    </location>
</feature>
<dbReference type="NCBIfam" id="NF003810">
    <property type="entry name" value="PRK05399.1"/>
    <property type="match status" value="1"/>
</dbReference>
<organism evidence="13 14">
    <name type="scientific">Candidatus Nitrobium versatile</name>
    <dbReference type="NCBI Taxonomy" id="2884831"/>
    <lineage>
        <taxon>Bacteria</taxon>
        <taxon>Pseudomonadati</taxon>
        <taxon>Nitrospirota</taxon>
        <taxon>Nitrospiria</taxon>
        <taxon>Nitrospirales</taxon>
        <taxon>Nitrospiraceae</taxon>
        <taxon>Candidatus Nitrobium</taxon>
    </lineage>
</organism>
<keyword evidence="7 9" id="KW-0234">DNA repair</keyword>
<evidence type="ECO:0000259" key="11">
    <source>
        <dbReference type="SMART" id="SM00533"/>
    </source>
</evidence>
<dbReference type="GO" id="GO:0140664">
    <property type="term" value="F:ATP-dependent DNA damage sensor activity"/>
    <property type="evidence" value="ECO:0007669"/>
    <property type="project" value="InterPro"/>
</dbReference>
<dbReference type="Pfam" id="PF05192">
    <property type="entry name" value="MutS_III"/>
    <property type="match status" value="1"/>
</dbReference>
<dbReference type="GO" id="GO:0030983">
    <property type="term" value="F:mismatched DNA binding"/>
    <property type="evidence" value="ECO:0007669"/>
    <property type="project" value="InterPro"/>
</dbReference>
<keyword evidence="6 9" id="KW-0238">DNA-binding</keyword>
<dbReference type="Gene3D" id="3.40.1170.10">
    <property type="entry name" value="DNA repair protein MutS, domain I"/>
    <property type="match status" value="1"/>
</dbReference>
<evidence type="ECO:0000256" key="4">
    <source>
        <dbReference type="ARBA" id="ARBA00022763"/>
    </source>
</evidence>
<dbReference type="PANTHER" id="PTHR11361:SF34">
    <property type="entry name" value="DNA MISMATCH REPAIR PROTEIN MSH1, MITOCHONDRIAL"/>
    <property type="match status" value="1"/>
</dbReference>
<evidence type="ECO:0000256" key="2">
    <source>
        <dbReference type="ARBA" id="ARBA00021982"/>
    </source>
</evidence>
<accession>A0A953J581</accession>
<dbReference type="Gene3D" id="3.40.50.300">
    <property type="entry name" value="P-loop containing nucleotide triphosphate hydrolases"/>
    <property type="match status" value="1"/>
</dbReference>
<evidence type="ECO:0000256" key="10">
    <source>
        <dbReference type="RuleBase" id="RU003756"/>
    </source>
</evidence>
<keyword evidence="5 9" id="KW-0067">ATP-binding</keyword>
<dbReference type="FunFam" id="3.40.1170.10:FF:000001">
    <property type="entry name" value="DNA mismatch repair protein MutS"/>
    <property type="match status" value="1"/>
</dbReference>
<dbReference type="GO" id="GO:0005829">
    <property type="term" value="C:cytosol"/>
    <property type="evidence" value="ECO:0007669"/>
    <property type="project" value="TreeGrafter"/>
</dbReference>
<evidence type="ECO:0000313" key="14">
    <source>
        <dbReference type="Proteomes" id="UP000705867"/>
    </source>
</evidence>
<dbReference type="InterPro" id="IPR016151">
    <property type="entry name" value="DNA_mismatch_repair_MutS_N"/>
</dbReference>
<dbReference type="NCBIfam" id="TIGR01070">
    <property type="entry name" value="mutS1"/>
    <property type="match status" value="1"/>
</dbReference>
<dbReference type="InterPro" id="IPR007696">
    <property type="entry name" value="DNA_mismatch_repair_MutS_core"/>
</dbReference>
<evidence type="ECO:0000256" key="6">
    <source>
        <dbReference type="ARBA" id="ARBA00023125"/>
    </source>
</evidence>
<dbReference type="InterPro" id="IPR007861">
    <property type="entry name" value="DNA_mismatch_repair_MutS_clamp"/>
</dbReference>
<evidence type="ECO:0000256" key="9">
    <source>
        <dbReference type="HAMAP-Rule" id="MF_00096"/>
    </source>
</evidence>
<dbReference type="SUPFAM" id="SSF52540">
    <property type="entry name" value="P-loop containing nucleoside triphosphate hydrolases"/>
    <property type="match status" value="1"/>
</dbReference>
<dbReference type="Gene3D" id="3.30.420.110">
    <property type="entry name" value="MutS, connector domain"/>
    <property type="match status" value="1"/>
</dbReference>
<evidence type="ECO:0000259" key="12">
    <source>
        <dbReference type="SMART" id="SM00534"/>
    </source>
</evidence>
<dbReference type="GO" id="GO:0005524">
    <property type="term" value="F:ATP binding"/>
    <property type="evidence" value="ECO:0007669"/>
    <property type="project" value="UniProtKB-UniRule"/>
</dbReference>
<dbReference type="SMART" id="SM00534">
    <property type="entry name" value="MUTSac"/>
    <property type="match status" value="1"/>
</dbReference>
<sequence>MSEPTPLMKQYFNIKEKYHDAIVLFRLGDFYEMFGEDARIASRVLQIALTTRDKGKDDPTPMCGVPYFSVDSYISKLIKAGYKVALCEQVEDPKLAKGIVQREVVRVITPGTHVPDQPKENSYIMSIFPYQNRCGITVADLSTGEFLLYETDKPVEDEIGRYEPREILCPASIGDSLHYQEILKGFFVSPYNDWYFDQTEAHKTLLRYFRVSSLDGFGCSNMNVAVASAGALISYLEETQKILTFKKISVLNQSSCMFLDAVTKRNLELLHNLRDGSAEGSLLWVLDETLTPMGGRFLRNAITKPLLEVEEIRKRQEAVGAIIEDYELTEELRTSLRKIQDMDRLTARVIAKTAGPRDCVALKSSLDHLPSIKRGLLSSSNAYIREIGKGISEFADLADLIAFSITENPPANPRDGGLIRKGYNREVDELREISTSGKDFIARLEAEERQRTGISSLKVGFNKVFGYYIEITKANLHLAPPDYIRKQTLANGERFITPDLKEYETKVLGAEDRLRELEYELFQGILDKMVKFAPQLLNTSSQIAAIDFLLSLATVAKRHDYVRPAITDDDGIEIRDGRHPVVERLINTHTIASMDERFIPNSTYLDCGDNRLLLITGPNMAGKSTYMRQVALIVLMAQIGSFVPAAAATIGIVDRIFTRIGASDFITRGHSTFMVEMIETATILNNATRRGLILLDEVGRGTSTFDGISIAWAVAEFLANTVQARTLFATHYNELTDLAVSLEGVRNYNVVVKEWGDEVIFLRKIEKGPADKSYGIQVARLAGLPDTVIERAKVVLDKLERKEVKALSPRLAQMDLFSGIDPLAAELLGIDIESLTPQKAMKKLIELRAKAEGLS</sequence>
<reference evidence="13" key="1">
    <citation type="journal article" date="2021" name="bioRxiv">
        <title>Unraveling nitrogen, sulfur and carbon metabolic pathways and microbial community transcriptional responses to substrate deprivation and toxicity stresses in a bioreactor mimicking anoxic brackish coastal sediment conditions.</title>
        <authorList>
            <person name="Martins P.D."/>
            <person name="Echeveste M.J."/>
            <person name="Arshad A."/>
            <person name="Kurth J."/>
            <person name="Ouboter H."/>
            <person name="Jetten M.S.M."/>
            <person name="Welte C.U."/>
        </authorList>
    </citation>
    <scope>NUCLEOTIDE SEQUENCE</scope>
    <source>
        <strain evidence="13">MAG_39</strain>
    </source>
</reference>
<feature type="domain" description="DNA mismatch repair protein MutS core" evidence="11">
    <location>
        <begin position="277"/>
        <end position="585"/>
    </location>
</feature>
<dbReference type="InterPro" id="IPR027417">
    <property type="entry name" value="P-loop_NTPase"/>
</dbReference>
<dbReference type="InterPro" id="IPR017261">
    <property type="entry name" value="DNA_mismatch_repair_MutS/MSH"/>
</dbReference>
<comment type="similarity">
    <text evidence="1 9 10">Belongs to the DNA mismatch repair MutS family.</text>
</comment>
<dbReference type="InterPro" id="IPR036678">
    <property type="entry name" value="MutS_con_dom_sf"/>
</dbReference>
<dbReference type="GO" id="GO:0006298">
    <property type="term" value="P:mismatch repair"/>
    <property type="evidence" value="ECO:0007669"/>
    <property type="project" value="UniProtKB-UniRule"/>
</dbReference>
<dbReference type="FunFam" id="3.40.50.300:FF:000870">
    <property type="entry name" value="MutS protein homolog 4"/>
    <property type="match status" value="1"/>
</dbReference>
<protein>
    <recommendedName>
        <fullName evidence="2 9">DNA mismatch repair protein MutS</fullName>
    </recommendedName>
</protein>
<comment type="caution">
    <text evidence="13">The sequence shown here is derived from an EMBL/GenBank/DDBJ whole genome shotgun (WGS) entry which is preliminary data.</text>
</comment>
<dbReference type="InterPro" id="IPR005748">
    <property type="entry name" value="DNA_mismatch_repair_MutS"/>
</dbReference>
<dbReference type="SUPFAM" id="SSF55271">
    <property type="entry name" value="DNA repair protein MutS, domain I"/>
    <property type="match status" value="1"/>
</dbReference>
<dbReference type="Pfam" id="PF05190">
    <property type="entry name" value="MutS_IV"/>
    <property type="match status" value="1"/>
</dbReference>
<keyword evidence="4 9" id="KW-0227">DNA damage</keyword>
<evidence type="ECO:0000256" key="3">
    <source>
        <dbReference type="ARBA" id="ARBA00022741"/>
    </source>
</evidence>
<dbReference type="AlphaFoldDB" id="A0A953J581"/>
<dbReference type="HAMAP" id="MF_00096">
    <property type="entry name" value="MutS"/>
    <property type="match status" value="1"/>
</dbReference>
<gene>
    <name evidence="9 13" type="primary">mutS</name>
    <name evidence="13" type="ORF">K8I29_06535</name>
</gene>
<dbReference type="PANTHER" id="PTHR11361">
    <property type="entry name" value="DNA MISMATCH REPAIR PROTEIN MUTS FAMILY MEMBER"/>
    <property type="match status" value="1"/>
</dbReference>
<dbReference type="EMBL" id="JAIOIV010000050">
    <property type="protein sequence ID" value="MBZ0155858.1"/>
    <property type="molecule type" value="Genomic_DNA"/>
</dbReference>
<dbReference type="InterPro" id="IPR007695">
    <property type="entry name" value="DNA_mismatch_repair_MutS-lik_N"/>
</dbReference>
<dbReference type="Pfam" id="PF05188">
    <property type="entry name" value="MutS_II"/>
    <property type="match status" value="1"/>
</dbReference>
<evidence type="ECO:0000256" key="1">
    <source>
        <dbReference type="ARBA" id="ARBA00006271"/>
    </source>
</evidence>
<dbReference type="InterPro" id="IPR000432">
    <property type="entry name" value="DNA_mismatch_repair_MutS_C"/>
</dbReference>
<comment type="function">
    <text evidence="8 9">This protein is involved in the repair of mismatches in DNA. It is possible that it carries out the mismatch recognition step. This protein has a weak ATPase activity.</text>
</comment>
<dbReference type="InterPro" id="IPR045076">
    <property type="entry name" value="MutS"/>
</dbReference>
<evidence type="ECO:0000256" key="5">
    <source>
        <dbReference type="ARBA" id="ARBA00022840"/>
    </source>
</evidence>
<dbReference type="Proteomes" id="UP000705867">
    <property type="component" value="Unassembled WGS sequence"/>
</dbReference>
<dbReference type="InterPro" id="IPR007860">
    <property type="entry name" value="DNA_mmatch_repair_MutS_con_dom"/>
</dbReference>
<dbReference type="Pfam" id="PF00488">
    <property type="entry name" value="MutS_V"/>
    <property type="match status" value="1"/>
</dbReference>
<dbReference type="SUPFAM" id="SSF53150">
    <property type="entry name" value="DNA repair protein MutS, domain II"/>
    <property type="match status" value="1"/>
</dbReference>
<feature type="binding site" evidence="9">
    <location>
        <begin position="617"/>
        <end position="624"/>
    </location>
    <ligand>
        <name>ATP</name>
        <dbReference type="ChEBI" id="CHEBI:30616"/>
    </ligand>
</feature>
<name>A0A953J581_9BACT</name>
<evidence type="ECO:0000256" key="7">
    <source>
        <dbReference type="ARBA" id="ARBA00023204"/>
    </source>
</evidence>
<keyword evidence="3 9" id="KW-0547">Nucleotide-binding</keyword>
<dbReference type="SUPFAM" id="SSF48334">
    <property type="entry name" value="DNA repair protein MutS, domain III"/>
    <property type="match status" value="1"/>
</dbReference>
<evidence type="ECO:0000313" key="13">
    <source>
        <dbReference type="EMBL" id="MBZ0155858.1"/>
    </source>
</evidence>
<reference evidence="13" key="2">
    <citation type="submission" date="2021-08" db="EMBL/GenBank/DDBJ databases">
        <authorList>
            <person name="Dalcin Martins P."/>
        </authorList>
    </citation>
    <scope>NUCLEOTIDE SEQUENCE</scope>
    <source>
        <strain evidence="13">MAG_39</strain>
    </source>
</reference>